<reference evidence="2 3" key="1">
    <citation type="submission" date="2014-09" db="EMBL/GenBank/DDBJ databases">
        <authorList>
            <person name="Ellenberger Sabrina"/>
        </authorList>
    </citation>
    <scope>NUCLEOTIDE SEQUENCE [LARGE SCALE GENOMIC DNA]</scope>
    <source>
        <strain evidence="2 3">CBS 412.66</strain>
    </source>
</reference>
<dbReference type="Proteomes" id="UP000054107">
    <property type="component" value="Unassembled WGS sequence"/>
</dbReference>
<gene>
    <name evidence="2" type="primary">PARPA_13403.1 scaffold 46804</name>
</gene>
<protein>
    <submittedName>
        <fullName evidence="2">Uncharacterized protein</fullName>
    </submittedName>
</protein>
<evidence type="ECO:0000313" key="3">
    <source>
        <dbReference type="Proteomes" id="UP000054107"/>
    </source>
</evidence>
<dbReference type="EMBL" id="LN734002">
    <property type="protein sequence ID" value="CEP19091.1"/>
    <property type="molecule type" value="Genomic_DNA"/>
</dbReference>
<feature type="region of interest" description="Disordered" evidence="1">
    <location>
        <begin position="119"/>
        <end position="138"/>
    </location>
</feature>
<dbReference type="OrthoDB" id="5597211at2759"/>
<dbReference type="AlphaFoldDB" id="A0A0B7NKF0"/>
<proteinExistence type="predicted"/>
<organism evidence="2 3">
    <name type="scientific">Parasitella parasitica</name>
    <dbReference type="NCBI Taxonomy" id="35722"/>
    <lineage>
        <taxon>Eukaryota</taxon>
        <taxon>Fungi</taxon>
        <taxon>Fungi incertae sedis</taxon>
        <taxon>Mucoromycota</taxon>
        <taxon>Mucoromycotina</taxon>
        <taxon>Mucoromycetes</taxon>
        <taxon>Mucorales</taxon>
        <taxon>Mucorineae</taxon>
        <taxon>Mucoraceae</taxon>
        <taxon>Parasitella</taxon>
    </lineage>
</organism>
<sequence>MSSLGRFCRIALPKHKQLQTQQIRLASTQFVAGRQGYAPGFEAPEGTRENIKTVKKRRDLGNSLPSHLEGTRPVPAMETTSPKKSYRRELKVTRHKYARELLEKHGQKQIKSAEKLAMTEAMDKQSKEALSSAKKQQQAHEQEIVELLDLKSTEKANTDRNQVRTSNRLELERAQRNTRRKQLLKLYTNTESFVTLDNLDAKIDAVMTSEGRSFHDDFNELMHSTSTLQAEIEQRKAQLKEAMGL</sequence>
<name>A0A0B7NKF0_9FUNG</name>
<accession>A0A0B7NKF0</accession>
<feature type="region of interest" description="Disordered" evidence="1">
    <location>
        <begin position="58"/>
        <end position="86"/>
    </location>
</feature>
<keyword evidence="3" id="KW-1185">Reference proteome</keyword>
<evidence type="ECO:0000313" key="2">
    <source>
        <dbReference type="EMBL" id="CEP19091.1"/>
    </source>
</evidence>
<evidence type="ECO:0000256" key="1">
    <source>
        <dbReference type="SAM" id="MobiDB-lite"/>
    </source>
</evidence>